<reference evidence="4 5" key="1">
    <citation type="journal article" date="2019" name="Nat. Ecol. Evol.">
        <title>Megaphylogeny resolves global patterns of mushroom evolution.</title>
        <authorList>
            <person name="Varga T."/>
            <person name="Krizsan K."/>
            <person name="Foldi C."/>
            <person name="Dima B."/>
            <person name="Sanchez-Garcia M."/>
            <person name="Sanchez-Ramirez S."/>
            <person name="Szollosi G.J."/>
            <person name="Szarkandi J.G."/>
            <person name="Papp V."/>
            <person name="Albert L."/>
            <person name="Andreopoulos W."/>
            <person name="Angelini C."/>
            <person name="Antonin V."/>
            <person name="Barry K.W."/>
            <person name="Bougher N.L."/>
            <person name="Buchanan P."/>
            <person name="Buyck B."/>
            <person name="Bense V."/>
            <person name="Catcheside P."/>
            <person name="Chovatia M."/>
            <person name="Cooper J."/>
            <person name="Damon W."/>
            <person name="Desjardin D."/>
            <person name="Finy P."/>
            <person name="Geml J."/>
            <person name="Haridas S."/>
            <person name="Hughes K."/>
            <person name="Justo A."/>
            <person name="Karasinski D."/>
            <person name="Kautmanova I."/>
            <person name="Kiss B."/>
            <person name="Kocsube S."/>
            <person name="Kotiranta H."/>
            <person name="LaButti K.M."/>
            <person name="Lechner B.E."/>
            <person name="Liimatainen K."/>
            <person name="Lipzen A."/>
            <person name="Lukacs Z."/>
            <person name="Mihaltcheva S."/>
            <person name="Morgado L.N."/>
            <person name="Niskanen T."/>
            <person name="Noordeloos M.E."/>
            <person name="Ohm R.A."/>
            <person name="Ortiz-Santana B."/>
            <person name="Ovrebo C."/>
            <person name="Racz N."/>
            <person name="Riley R."/>
            <person name="Savchenko A."/>
            <person name="Shiryaev A."/>
            <person name="Soop K."/>
            <person name="Spirin V."/>
            <person name="Szebenyi C."/>
            <person name="Tomsovsky M."/>
            <person name="Tulloss R.E."/>
            <person name="Uehling J."/>
            <person name="Grigoriev I.V."/>
            <person name="Vagvolgyi C."/>
            <person name="Papp T."/>
            <person name="Martin F.M."/>
            <person name="Miettinen O."/>
            <person name="Hibbett D.S."/>
            <person name="Nagy L.G."/>
        </authorList>
    </citation>
    <scope>NUCLEOTIDE SEQUENCE [LARGE SCALE GENOMIC DNA]</scope>
    <source>
        <strain evidence="4 5">FP101781</strain>
    </source>
</reference>
<dbReference type="PANTHER" id="PTHR33119">
    <property type="entry name" value="IFI3P"/>
    <property type="match status" value="1"/>
</dbReference>
<organism evidence="4 5">
    <name type="scientific">Coprinellus micaceus</name>
    <name type="common">Glistening ink-cap mushroom</name>
    <name type="synonym">Coprinus micaceus</name>
    <dbReference type="NCBI Taxonomy" id="71717"/>
    <lineage>
        <taxon>Eukaryota</taxon>
        <taxon>Fungi</taxon>
        <taxon>Dikarya</taxon>
        <taxon>Basidiomycota</taxon>
        <taxon>Agaricomycotina</taxon>
        <taxon>Agaricomycetes</taxon>
        <taxon>Agaricomycetidae</taxon>
        <taxon>Agaricales</taxon>
        <taxon>Agaricineae</taxon>
        <taxon>Psathyrellaceae</taxon>
        <taxon>Coprinellus</taxon>
    </lineage>
</organism>
<dbReference type="Proteomes" id="UP000298030">
    <property type="component" value="Unassembled WGS sequence"/>
</dbReference>
<evidence type="ECO:0000313" key="5">
    <source>
        <dbReference type="Proteomes" id="UP000298030"/>
    </source>
</evidence>
<feature type="domain" description="DUF4246" evidence="2">
    <location>
        <begin position="90"/>
        <end position="535"/>
    </location>
</feature>
<proteinExistence type="predicted"/>
<feature type="domain" description="DUF4246" evidence="3">
    <location>
        <begin position="8"/>
        <end position="76"/>
    </location>
</feature>
<dbReference type="PANTHER" id="PTHR33119:SF1">
    <property type="entry name" value="FE2OG DIOXYGENASE DOMAIN-CONTAINING PROTEIN"/>
    <property type="match status" value="1"/>
</dbReference>
<dbReference type="AlphaFoldDB" id="A0A4Y7SC35"/>
<dbReference type="OrthoDB" id="415532at2759"/>
<evidence type="ECO:0000313" key="4">
    <source>
        <dbReference type="EMBL" id="TEB18933.1"/>
    </source>
</evidence>
<dbReference type="EMBL" id="QPFP01000215">
    <property type="protein sequence ID" value="TEB18933.1"/>
    <property type="molecule type" value="Genomic_DNA"/>
</dbReference>
<gene>
    <name evidence="4" type="ORF">FA13DRAFT_1821287</name>
</gene>
<evidence type="ECO:0000259" key="2">
    <source>
        <dbReference type="Pfam" id="PF14033"/>
    </source>
</evidence>
<evidence type="ECO:0000256" key="1">
    <source>
        <dbReference type="SAM" id="MobiDB-lite"/>
    </source>
</evidence>
<dbReference type="STRING" id="71717.A0A4Y7SC35"/>
<comment type="caution">
    <text evidence="4">The sequence shown here is derived from an EMBL/GenBank/DDBJ whole genome shotgun (WGS) entry which is preliminary data.</text>
</comment>
<name>A0A4Y7SC35_COPMI</name>
<dbReference type="Pfam" id="PF14033">
    <property type="entry name" value="DUF4246"/>
    <property type="match status" value="1"/>
</dbReference>
<sequence>MLVVEKKPGHGEGLDWTPPELFPNLLTPAASGFDAVLPFLTLREITMLNFMNEVTDKSDWQKKVFDDTIVAKWRNESVKVGVENKDELTERMFEYCIQELRYRAEHYASSPNGAIQVYPGAVYKSDSAIPPSLKHALQGAVRPLEDVPEHQKDWHPGSHGQVLDLVHPSLFPLVYGESKILRVGAPATTLEGCVQLCGKGKRAQRQITPPPDEPYPWASSDKRLSMYSSAFQWLPCEVDISGEKPRILTYINNLHPHHHRELYTIIEHILAEAIPLWNLTLAPLRPLDGGGFFDFPRRIMYKDVEYNPDPEISGDPENPEPEQGEDESNNDYDARMEVWYEWCEETRQVVLPEPPEKFEPLEEPEHFCLKTRLGGKPMQVIVKLANIELTPENPEYKGGTWHVEGKMNETICASAIYYYSSENISDSSLAFSHQCRAPGFPDVSYRQNTTDWIVDVFGLEHEGPPIQQLGVVDTREGRLITFPNMMLHQVQPFQLADPTKPGHRKIIALFLVDPHTSIISTADVPPQRRDWWADEVVSTCSKDGAANWFNHLPNELRHKIFEEVGGFPLTKEDADAHREALMKERKDFVLGHQRYLAAATINLCEH</sequence>
<dbReference type="InterPro" id="IPR049207">
    <property type="entry name" value="DUF4246_N"/>
</dbReference>
<dbReference type="InterPro" id="IPR025340">
    <property type="entry name" value="DUF4246"/>
</dbReference>
<evidence type="ECO:0000259" key="3">
    <source>
        <dbReference type="Pfam" id="PF21666"/>
    </source>
</evidence>
<dbReference type="Pfam" id="PF21666">
    <property type="entry name" value="DUF4246_N"/>
    <property type="match status" value="1"/>
</dbReference>
<accession>A0A4Y7SC35</accession>
<dbReference type="InterPro" id="IPR049192">
    <property type="entry name" value="DUF4246_C"/>
</dbReference>
<keyword evidence="5" id="KW-1185">Reference proteome</keyword>
<protein>
    <submittedName>
        <fullName evidence="4">Uncharacterized protein</fullName>
    </submittedName>
</protein>
<feature type="region of interest" description="Disordered" evidence="1">
    <location>
        <begin position="306"/>
        <end position="330"/>
    </location>
</feature>